<organism evidence="1">
    <name type="scientific">Octopus bimaculoides</name>
    <name type="common">California two-spotted octopus</name>
    <dbReference type="NCBI Taxonomy" id="37653"/>
    <lineage>
        <taxon>Eukaryota</taxon>
        <taxon>Metazoa</taxon>
        <taxon>Spiralia</taxon>
        <taxon>Lophotrochozoa</taxon>
        <taxon>Mollusca</taxon>
        <taxon>Cephalopoda</taxon>
        <taxon>Coleoidea</taxon>
        <taxon>Octopodiformes</taxon>
        <taxon>Octopoda</taxon>
        <taxon>Incirrata</taxon>
        <taxon>Octopodidae</taxon>
        <taxon>Octopus</taxon>
    </lineage>
</organism>
<dbReference type="EMBL" id="KQ419916">
    <property type="protein sequence ID" value="KOF81981.1"/>
    <property type="molecule type" value="Genomic_DNA"/>
</dbReference>
<protein>
    <submittedName>
        <fullName evidence="1">Uncharacterized protein</fullName>
    </submittedName>
</protein>
<name>A0A0L8GY48_OCTBM</name>
<gene>
    <name evidence="1" type="ORF">OCBIM_22025860mg</name>
</gene>
<proteinExistence type="predicted"/>
<dbReference type="AlphaFoldDB" id="A0A0L8GY48"/>
<accession>A0A0L8GY48</accession>
<reference evidence="1" key="1">
    <citation type="submission" date="2015-07" db="EMBL/GenBank/DDBJ databases">
        <title>MeaNS - Measles Nucleotide Surveillance Program.</title>
        <authorList>
            <person name="Tran T."/>
            <person name="Druce J."/>
        </authorList>
    </citation>
    <scope>NUCLEOTIDE SEQUENCE</scope>
    <source>
        <strain evidence="1">UCB-OBI-ISO-001</strain>
        <tissue evidence="1">Gonad</tissue>
    </source>
</reference>
<evidence type="ECO:0000313" key="1">
    <source>
        <dbReference type="EMBL" id="KOF81981.1"/>
    </source>
</evidence>
<sequence length="57" mass="6434">MQAMPHLLFITVIPSVMKSQVIQSLCQRQSGYMDIDPESASLSDVVTGQMMWTSQRM</sequence>